<dbReference type="AlphaFoldDB" id="A0A6M5YTH5"/>
<sequence>MHLSAERSDSSPRFTRAENESARIGEARAQGDLTRSGRCSEGKPERVFKKTVTASS</sequence>
<accession>A0A6M5YTH5</accession>
<feature type="region of interest" description="Disordered" evidence="1">
    <location>
        <begin position="1"/>
        <end position="56"/>
    </location>
</feature>
<dbReference type="KEGG" id="ftj:FTUN_3789"/>
<name>A0A6M5YTH5_9BACT</name>
<keyword evidence="3" id="KW-1185">Reference proteome</keyword>
<evidence type="ECO:0000313" key="2">
    <source>
        <dbReference type="EMBL" id="QJW96232.1"/>
    </source>
</evidence>
<dbReference type="Proteomes" id="UP000503447">
    <property type="component" value="Chromosome"/>
</dbReference>
<evidence type="ECO:0000313" key="3">
    <source>
        <dbReference type="Proteomes" id="UP000503447"/>
    </source>
</evidence>
<dbReference type="EMBL" id="CP053452">
    <property type="protein sequence ID" value="QJW96232.1"/>
    <property type="molecule type" value="Genomic_DNA"/>
</dbReference>
<evidence type="ECO:0000256" key="1">
    <source>
        <dbReference type="SAM" id="MobiDB-lite"/>
    </source>
</evidence>
<reference evidence="3" key="1">
    <citation type="submission" date="2020-05" db="EMBL/GenBank/DDBJ databases">
        <title>Frigoriglobus tundricola gen. nov., sp. nov., a psychrotolerant cellulolytic planctomycete of the family Gemmataceae with two divergent copies of 16S rRNA gene.</title>
        <authorList>
            <person name="Kulichevskaya I.S."/>
            <person name="Ivanova A.A."/>
            <person name="Naumoff D.G."/>
            <person name="Beletsky A.V."/>
            <person name="Rijpstra W.I.C."/>
            <person name="Sinninghe Damste J.S."/>
            <person name="Mardanov A.V."/>
            <person name="Ravin N.V."/>
            <person name="Dedysh S.N."/>
        </authorList>
    </citation>
    <scope>NUCLEOTIDE SEQUENCE [LARGE SCALE GENOMIC DNA]</scope>
    <source>
        <strain evidence="3">PL17</strain>
    </source>
</reference>
<gene>
    <name evidence="2" type="ORF">FTUN_3789</name>
</gene>
<feature type="compositionally biased region" description="Basic and acidic residues" evidence="1">
    <location>
        <begin position="38"/>
        <end position="48"/>
    </location>
</feature>
<organism evidence="2 3">
    <name type="scientific">Frigoriglobus tundricola</name>
    <dbReference type="NCBI Taxonomy" id="2774151"/>
    <lineage>
        <taxon>Bacteria</taxon>
        <taxon>Pseudomonadati</taxon>
        <taxon>Planctomycetota</taxon>
        <taxon>Planctomycetia</taxon>
        <taxon>Gemmatales</taxon>
        <taxon>Gemmataceae</taxon>
        <taxon>Frigoriglobus</taxon>
    </lineage>
</organism>
<feature type="compositionally biased region" description="Basic and acidic residues" evidence="1">
    <location>
        <begin position="1"/>
        <end position="26"/>
    </location>
</feature>
<proteinExistence type="predicted"/>
<protein>
    <submittedName>
        <fullName evidence="2">Uncharacterized protein</fullName>
    </submittedName>
</protein>